<dbReference type="CDD" id="cd00531">
    <property type="entry name" value="NTF2_like"/>
    <property type="match status" value="1"/>
</dbReference>
<keyword evidence="3" id="KW-1185">Reference proteome</keyword>
<accession>A0AAE3ZHZ8</accession>
<evidence type="ECO:0000259" key="1">
    <source>
        <dbReference type="Pfam" id="PF13577"/>
    </source>
</evidence>
<dbReference type="AlphaFoldDB" id="A0AAE3ZHZ8"/>
<protein>
    <submittedName>
        <fullName evidence="2">Ketosteroid isomerase-like protein</fullName>
    </submittedName>
</protein>
<evidence type="ECO:0000313" key="2">
    <source>
        <dbReference type="EMBL" id="MDR7303964.1"/>
    </source>
</evidence>
<reference evidence="2" key="1">
    <citation type="submission" date="2023-07" db="EMBL/GenBank/DDBJ databases">
        <title>Sequencing the genomes of 1000 actinobacteria strains.</title>
        <authorList>
            <person name="Klenk H.-P."/>
        </authorList>
    </citation>
    <scope>NUCLEOTIDE SEQUENCE</scope>
    <source>
        <strain evidence="2">DSM 45977</strain>
    </source>
</reference>
<gene>
    <name evidence="2" type="ORF">JOF55_004145</name>
</gene>
<dbReference type="GO" id="GO:0016853">
    <property type="term" value="F:isomerase activity"/>
    <property type="evidence" value="ECO:0007669"/>
    <property type="project" value="UniProtKB-KW"/>
</dbReference>
<organism evidence="2 3">
    <name type="scientific">Haloactinomyces albus</name>
    <dbReference type="NCBI Taxonomy" id="1352928"/>
    <lineage>
        <taxon>Bacteria</taxon>
        <taxon>Bacillati</taxon>
        <taxon>Actinomycetota</taxon>
        <taxon>Actinomycetes</taxon>
        <taxon>Actinopolysporales</taxon>
        <taxon>Actinopolysporaceae</taxon>
        <taxon>Haloactinomyces</taxon>
    </lineage>
</organism>
<dbReference type="EMBL" id="JAVDXW010000001">
    <property type="protein sequence ID" value="MDR7303964.1"/>
    <property type="molecule type" value="Genomic_DNA"/>
</dbReference>
<dbReference type="Gene3D" id="3.10.450.50">
    <property type="match status" value="1"/>
</dbReference>
<dbReference type="InterPro" id="IPR037401">
    <property type="entry name" value="SnoaL-like"/>
</dbReference>
<feature type="domain" description="SnoaL-like" evidence="1">
    <location>
        <begin position="9"/>
        <end position="132"/>
    </location>
</feature>
<dbReference type="Pfam" id="PF13577">
    <property type="entry name" value="SnoaL_4"/>
    <property type="match status" value="1"/>
</dbReference>
<dbReference type="InterPro" id="IPR032710">
    <property type="entry name" value="NTF2-like_dom_sf"/>
</dbReference>
<evidence type="ECO:0000313" key="3">
    <source>
        <dbReference type="Proteomes" id="UP001180845"/>
    </source>
</evidence>
<dbReference type="RefSeq" id="WP_310276913.1">
    <property type="nucleotide sequence ID" value="NZ_JAVDXW010000001.1"/>
</dbReference>
<keyword evidence="2" id="KW-0413">Isomerase</keyword>
<dbReference type="SUPFAM" id="SSF54427">
    <property type="entry name" value="NTF2-like"/>
    <property type="match status" value="1"/>
</dbReference>
<proteinExistence type="predicted"/>
<sequence>MATRVTDSATAVQEIINVTHRYALGLDRSDPDEAINAFTDDAYWDATAVGLERFEGREQILEFFRRDAAAMAEQYHAITNHIVEFDGQDTAHGTNYVLAEGRTKSGGSIKAAAINEDTYRDTPDGWRISGRTITPLTTPQMEEFDA</sequence>
<dbReference type="Proteomes" id="UP001180845">
    <property type="component" value="Unassembled WGS sequence"/>
</dbReference>
<comment type="caution">
    <text evidence="2">The sequence shown here is derived from an EMBL/GenBank/DDBJ whole genome shotgun (WGS) entry which is preliminary data.</text>
</comment>
<name>A0AAE3ZHZ8_9ACTN</name>